<feature type="region of interest" description="Disordered" evidence="1">
    <location>
        <begin position="1"/>
        <end position="21"/>
    </location>
</feature>
<gene>
    <name evidence="3" type="ORF">LIER_30252</name>
</gene>
<protein>
    <recommendedName>
        <fullName evidence="2">Reverse transcriptase zinc-binding domain-containing protein</fullName>
    </recommendedName>
</protein>
<organism evidence="3 4">
    <name type="scientific">Lithospermum erythrorhizon</name>
    <name type="common">Purple gromwell</name>
    <name type="synonym">Lithospermum officinale var. erythrorhizon</name>
    <dbReference type="NCBI Taxonomy" id="34254"/>
    <lineage>
        <taxon>Eukaryota</taxon>
        <taxon>Viridiplantae</taxon>
        <taxon>Streptophyta</taxon>
        <taxon>Embryophyta</taxon>
        <taxon>Tracheophyta</taxon>
        <taxon>Spermatophyta</taxon>
        <taxon>Magnoliopsida</taxon>
        <taxon>eudicotyledons</taxon>
        <taxon>Gunneridae</taxon>
        <taxon>Pentapetalae</taxon>
        <taxon>asterids</taxon>
        <taxon>lamiids</taxon>
        <taxon>Boraginales</taxon>
        <taxon>Boraginaceae</taxon>
        <taxon>Boraginoideae</taxon>
        <taxon>Lithospermeae</taxon>
        <taxon>Lithospermum</taxon>
    </lineage>
</organism>
<evidence type="ECO:0000313" key="3">
    <source>
        <dbReference type="EMBL" id="GAA0181541.1"/>
    </source>
</evidence>
<keyword evidence="4" id="KW-1185">Reference proteome</keyword>
<dbReference type="AlphaFoldDB" id="A0AAV3RM17"/>
<dbReference type="Proteomes" id="UP001454036">
    <property type="component" value="Unassembled WGS sequence"/>
</dbReference>
<evidence type="ECO:0000313" key="4">
    <source>
        <dbReference type="Proteomes" id="UP001454036"/>
    </source>
</evidence>
<proteinExistence type="predicted"/>
<evidence type="ECO:0000259" key="2">
    <source>
        <dbReference type="Pfam" id="PF13966"/>
    </source>
</evidence>
<accession>A0AAV3RM17</accession>
<dbReference type="EMBL" id="BAABME010010739">
    <property type="protein sequence ID" value="GAA0181541.1"/>
    <property type="molecule type" value="Genomic_DNA"/>
</dbReference>
<dbReference type="Pfam" id="PF13966">
    <property type="entry name" value="zf-RVT"/>
    <property type="match status" value="1"/>
</dbReference>
<comment type="caution">
    <text evidence="3">The sequence shown here is derived from an EMBL/GenBank/DDBJ whole genome shotgun (WGS) entry which is preliminary data.</text>
</comment>
<name>A0AAV3RM17_LITER</name>
<dbReference type="InterPro" id="IPR026960">
    <property type="entry name" value="RVT-Znf"/>
</dbReference>
<feature type="domain" description="Reverse transcriptase zinc-binding" evidence="2">
    <location>
        <begin position="20"/>
        <end position="90"/>
    </location>
</feature>
<evidence type="ECO:0000256" key="1">
    <source>
        <dbReference type="SAM" id="MobiDB-lite"/>
    </source>
</evidence>
<sequence length="210" mass="24510">MKKNGELRGAAMGEGSRSDEGNRGWKELWQLRAPPRVQQFLWKCLHDILPTKNNIMKKRLLVDPLCVFCNSTKETLTHLLLECHFSCRLWYSTPWTLNTLRGSGSCFQDWWHFLVRQLKDRGAEELLSYIGCTLRREDTKWTTESVSTTIVEREQSHSRHGAEQGWRLPAEKYVKINCDVGWRKEQNSGSIGVVIRNERGVEHYVNKFSE</sequence>
<reference evidence="3 4" key="1">
    <citation type="submission" date="2024-01" db="EMBL/GenBank/DDBJ databases">
        <title>The complete chloroplast genome sequence of Lithospermum erythrorhizon: insights into the phylogenetic relationship among Boraginaceae species and the maternal lineages of purple gromwells.</title>
        <authorList>
            <person name="Okada T."/>
            <person name="Watanabe K."/>
        </authorList>
    </citation>
    <scope>NUCLEOTIDE SEQUENCE [LARGE SCALE GENOMIC DNA]</scope>
</reference>